<sequence length="149" mass="16858">MSETIFHRLDRTGFGGTIHPVVDESSLCGGEHQEMRGIHDVLTYHFPRVDISYYFSLTPNLEYSNSPVTKDAILEFDNTGNFLLMDRGAMCGHQTPQKQALRRLSCPKMATLFSTPRVAELFTSIGYSITWPTFNGVTRINIILEVITR</sequence>
<dbReference type="EMBL" id="JAVYJV010000016">
    <property type="protein sequence ID" value="KAK4350912.1"/>
    <property type="molecule type" value="Genomic_DNA"/>
</dbReference>
<comment type="caution">
    <text evidence="1">The sequence shown here is derived from an EMBL/GenBank/DDBJ whole genome shotgun (WGS) entry which is preliminary data.</text>
</comment>
<organism evidence="1 2">
    <name type="scientific">Anisodus tanguticus</name>
    <dbReference type="NCBI Taxonomy" id="243964"/>
    <lineage>
        <taxon>Eukaryota</taxon>
        <taxon>Viridiplantae</taxon>
        <taxon>Streptophyta</taxon>
        <taxon>Embryophyta</taxon>
        <taxon>Tracheophyta</taxon>
        <taxon>Spermatophyta</taxon>
        <taxon>Magnoliopsida</taxon>
        <taxon>eudicotyledons</taxon>
        <taxon>Gunneridae</taxon>
        <taxon>Pentapetalae</taxon>
        <taxon>asterids</taxon>
        <taxon>lamiids</taxon>
        <taxon>Solanales</taxon>
        <taxon>Solanaceae</taxon>
        <taxon>Solanoideae</taxon>
        <taxon>Hyoscyameae</taxon>
        <taxon>Anisodus</taxon>
    </lineage>
</organism>
<keyword evidence="2" id="KW-1185">Reference proteome</keyword>
<accession>A0AAE1RHS6</accession>
<protein>
    <submittedName>
        <fullName evidence="1">Uncharacterized protein</fullName>
    </submittedName>
</protein>
<proteinExistence type="predicted"/>
<evidence type="ECO:0000313" key="2">
    <source>
        <dbReference type="Proteomes" id="UP001291623"/>
    </source>
</evidence>
<dbReference type="AlphaFoldDB" id="A0AAE1RHS6"/>
<dbReference type="Proteomes" id="UP001291623">
    <property type="component" value="Unassembled WGS sequence"/>
</dbReference>
<gene>
    <name evidence="1" type="ORF">RND71_030225</name>
</gene>
<name>A0AAE1RHS6_9SOLA</name>
<evidence type="ECO:0000313" key="1">
    <source>
        <dbReference type="EMBL" id="KAK4350912.1"/>
    </source>
</evidence>
<reference evidence="1" key="1">
    <citation type="submission" date="2023-12" db="EMBL/GenBank/DDBJ databases">
        <title>Genome assembly of Anisodus tanguticus.</title>
        <authorList>
            <person name="Wang Y.-J."/>
        </authorList>
    </citation>
    <scope>NUCLEOTIDE SEQUENCE</scope>
    <source>
        <strain evidence="1">KB-2021</strain>
        <tissue evidence="1">Leaf</tissue>
    </source>
</reference>